<dbReference type="EMBL" id="JAVNWW010000001">
    <property type="protein sequence ID" value="MDU0808429.1"/>
    <property type="molecule type" value="Genomic_DNA"/>
</dbReference>
<evidence type="ECO:0008006" key="4">
    <source>
        <dbReference type="Google" id="ProtNLM"/>
    </source>
</evidence>
<evidence type="ECO:0000256" key="1">
    <source>
        <dbReference type="SAM" id="Phobius"/>
    </source>
</evidence>
<reference evidence="2 3" key="1">
    <citation type="submission" date="2023-09" db="EMBL/GenBank/DDBJ databases">
        <title>Aquirufa genomes.</title>
        <authorList>
            <person name="Pitt A."/>
        </authorList>
    </citation>
    <scope>NUCLEOTIDE SEQUENCE [LARGE SCALE GENOMIC DNA]</scope>
    <source>
        <strain evidence="2 3">LEOWEIH-7C</strain>
    </source>
</reference>
<accession>A0ABU3TRF3</accession>
<comment type="caution">
    <text evidence="2">The sequence shown here is derived from an EMBL/GenBank/DDBJ whole genome shotgun (WGS) entry which is preliminary data.</text>
</comment>
<keyword evidence="1" id="KW-1133">Transmembrane helix</keyword>
<keyword evidence="1" id="KW-0812">Transmembrane</keyword>
<keyword evidence="1" id="KW-0472">Membrane</keyword>
<dbReference type="RefSeq" id="WP_315575178.1">
    <property type="nucleotide sequence ID" value="NZ_JARDXH010000002.1"/>
</dbReference>
<proteinExistence type="predicted"/>
<gene>
    <name evidence="2" type="ORF">PQG45_05200</name>
</gene>
<protein>
    <recommendedName>
        <fullName evidence="4">DUF4134 domain-containing protein</fullName>
    </recommendedName>
</protein>
<organism evidence="2 3">
    <name type="scientific">Aquirufa regiilacus</name>
    <dbReference type="NCBI Taxonomy" id="3024868"/>
    <lineage>
        <taxon>Bacteria</taxon>
        <taxon>Pseudomonadati</taxon>
        <taxon>Bacteroidota</taxon>
        <taxon>Cytophagia</taxon>
        <taxon>Cytophagales</taxon>
        <taxon>Flectobacillaceae</taxon>
        <taxon>Aquirufa</taxon>
    </lineage>
</organism>
<sequence length="93" mass="10522">MKRYGLLLLLITSPLMFGNFGMVEYAVLHPKTKTVQKDSLAQKTKQVNLYAQASTPDQVKPEEEKSVRFQWSTYLVMGMKAIGGLLLKILAQF</sequence>
<keyword evidence="3" id="KW-1185">Reference proteome</keyword>
<evidence type="ECO:0000313" key="2">
    <source>
        <dbReference type="EMBL" id="MDU0808429.1"/>
    </source>
</evidence>
<name>A0ABU3TRF3_9BACT</name>
<evidence type="ECO:0000313" key="3">
    <source>
        <dbReference type="Proteomes" id="UP001249959"/>
    </source>
</evidence>
<feature type="transmembrane region" description="Helical" evidence="1">
    <location>
        <begin position="71"/>
        <end position="91"/>
    </location>
</feature>
<dbReference type="Proteomes" id="UP001249959">
    <property type="component" value="Unassembled WGS sequence"/>
</dbReference>